<evidence type="ECO:0000259" key="2">
    <source>
        <dbReference type="Pfam" id="PF25917"/>
    </source>
</evidence>
<dbReference type="PANTHER" id="PTHR30469:SF15">
    <property type="entry name" value="HLYD FAMILY OF SECRETION PROTEINS"/>
    <property type="match status" value="1"/>
</dbReference>
<evidence type="ECO:0000313" key="4">
    <source>
        <dbReference type="Proteomes" id="UP001499852"/>
    </source>
</evidence>
<dbReference type="SUPFAM" id="SSF111369">
    <property type="entry name" value="HlyD-like secretion proteins"/>
    <property type="match status" value="1"/>
</dbReference>
<gene>
    <name evidence="3" type="ORF">GCM10023213_31450</name>
</gene>
<dbReference type="InterPro" id="IPR058625">
    <property type="entry name" value="MdtA-like_BSH"/>
</dbReference>
<dbReference type="Proteomes" id="UP001499852">
    <property type="component" value="Unassembled WGS sequence"/>
</dbReference>
<feature type="domain" description="Multidrug resistance protein MdtA-like barrel-sandwich hybrid" evidence="2">
    <location>
        <begin position="58"/>
        <end position="206"/>
    </location>
</feature>
<feature type="coiled-coil region" evidence="1">
    <location>
        <begin position="91"/>
        <end position="132"/>
    </location>
</feature>
<dbReference type="Gene3D" id="2.40.50.100">
    <property type="match status" value="1"/>
</dbReference>
<dbReference type="PANTHER" id="PTHR30469">
    <property type="entry name" value="MULTIDRUG RESISTANCE PROTEIN MDTA"/>
    <property type="match status" value="1"/>
</dbReference>
<evidence type="ECO:0000256" key="1">
    <source>
        <dbReference type="SAM" id="Coils"/>
    </source>
</evidence>
<keyword evidence="1" id="KW-0175">Coiled coil</keyword>
<dbReference type="Gene3D" id="2.40.30.170">
    <property type="match status" value="1"/>
</dbReference>
<name>A0ABP9PAM0_9BACT</name>
<dbReference type="EMBL" id="BAABIA010000006">
    <property type="protein sequence ID" value="GAA5143495.1"/>
    <property type="molecule type" value="Genomic_DNA"/>
</dbReference>
<dbReference type="RefSeq" id="WP_345737332.1">
    <property type="nucleotide sequence ID" value="NZ_BAABIA010000006.1"/>
</dbReference>
<keyword evidence="4" id="KW-1185">Reference proteome</keyword>
<organism evidence="3 4">
    <name type="scientific">Prosthecobacter algae</name>
    <dbReference type="NCBI Taxonomy" id="1144682"/>
    <lineage>
        <taxon>Bacteria</taxon>
        <taxon>Pseudomonadati</taxon>
        <taxon>Verrucomicrobiota</taxon>
        <taxon>Verrucomicrobiia</taxon>
        <taxon>Verrucomicrobiales</taxon>
        <taxon>Verrucomicrobiaceae</taxon>
        <taxon>Prosthecobacter</taxon>
    </lineage>
</organism>
<reference evidence="4" key="1">
    <citation type="journal article" date="2019" name="Int. J. Syst. Evol. Microbiol.">
        <title>The Global Catalogue of Microorganisms (GCM) 10K type strain sequencing project: providing services to taxonomists for standard genome sequencing and annotation.</title>
        <authorList>
            <consortium name="The Broad Institute Genomics Platform"/>
            <consortium name="The Broad Institute Genome Sequencing Center for Infectious Disease"/>
            <person name="Wu L."/>
            <person name="Ma J."/>
        </authorList>
    </citation>
    <scope>NUCLEOTIDE SEQUENCE [LARGE SCALE GENOMIC DNA]</scope>
    <source>
        <strain evidence="4">JCM 18053</strain>
    </source>
</reference>
<comment type="caution">
    <text evidence="3">The sequence shown here is derived from an EMBL/GenBank/DDBJ whole genome shotgun (WGS) entry which is preliminary data.</text>
</comment>
<proteinExistence type="predicted"/>
<evidence type="ECO:0000313" key="3">
    <source>
        <dbReference type="EMBL" id="GAA5143495.1"/>
    </source>
</evidence>
<sequence length="316" mass="34554">MKIPVLPLVALGCFAWAVTSVLSSQPRREATEPPVMPPRTSFAHTIAATGLVEPSSETISVGTHRSGVVEKVFVKLGDEVRLGQPLLKLDTRDLEAELAVAQAQLAEAQAQLAVAEAERMQARRNLDYAEKLDDARAISAEERTQRETSLATVSARREASQAAVRLAQARVEVTRTEIQRSTVAAPLDATVLQLKVRAGEFISASPASTPWMTLGQTSPLHLRADVDEHEAWRIQSQAAAIAHVRGNPELKADLEFVRFEPLVIPKKSLTGDATERVDTRVLQVIYRLQKPASAALFVGQQMDVFIVDASRKKMNE</sequence>
<dbReference type="Gene3D" id="1.10.287.470">
    <property type="entry name" value="Helix hairpin bin"/>
    <property type="match status" value="1"/>
</dbReference>
<protein>
    <recommendedName>
        <fullName evidence="2">Multidrug resistance protein MdtA-like barrel-sandwich hybrid domain-containing protein</fullName>
    </recommendedName>
</protein>
<dbReference type="Pfam" id="PF25917">
    <property type="entry name" value="BSH_RND"/>
    <property type="match status" value="1"/>
</dbReference>
<accession>A0ABP9PAM0</accession>